<dbReference type="KEGG" id="dosa:Os06g0220600"/>
<sequence>LASRRDGGGCGGAVVVDVGVARRGGGGGSADDAVPVAVRRHDADEGVRRRAGVGDAVGGTPAALRAVRRDPGGRRHRRPPHRPLQGLRIRDVPGGGGGAARGAGPEPDDRRPPRQLQHCLVGPAPPRPAASRQGLPWGPVPGPTASVPGPTLHRQGDATTAGPDDAPAPASWSTCDHLPPFPVLVLVPT</sequence>
<feature type="compositionally biased region" description="Low complexity" evidence="1">
    <location>
        <begin position="157"/>
        <end position="170"/>
    </location>
</feature>
<feature type="region of interest" description="Disordered" evidence="1">
    <location>
        <begin position="41"/>
        <end position="179"/>
    </location>
</feature>
<protein>
    <submittedName>
        <fullName evidence="2">Os06g0220600 protein</fullName>
    </submittedName>
</protein>
<dbReference type="Proteomes" id="UP000000763">
    <property type="component" value="Chromosome 6"/>
</dbReference>
<name>Q0DDI8_ORYSJ</name>
<reference evidence="2 3" key="1">
    <citation type="journal article" date="2005" name="Nature">
        <title>The map-based sequence of the rice genome.</title>
        <authorList>
            <consortium name="International rice genome sequencing project (IRGSP)"/>
            <person name="Matsumoto T."/>
            <person name="Wu J."/>
            <person name="Kanamori H."/>
            <person name="Katayose Y."/>
            <person name="Fujisawa M."/>
            <person name="Namiki N."/>
            <person name="Mizuno H."/>
            <person name="Yamamoto K."/>
            <person name="Antonio B.A."/>
            <person name="Baba T."/>
            <person name="Sakata K."/>
            <person name="Nagamura Y."/>
            <person name="Aoki H."/>
            <person name="Arikawa K."/>
            <person name="Arita K."/>
            <person name="Bito T."/>
            <person name="Chiden Y."/>
            <person name="Fujitsuka N."/>
            <person name="Fukunaka R."/>
            <person name="Hamada M."/>
            <person name="Harada C."/>
            <person name="Hayashi A."/>
            <person name="Hijishita S."/>
            <person name="Honda M."/>
            <person name="Hosokawa S."/>
            <person name="Ichikawa Y."/>
            <person name="Idonuma A."/>
            <person name="Iijima M."/>
            <person name="Ikeda M."/>
            <person name="Ikeno M."/>
            <person name="Ito K."/>
            <person name="Ito S."/>
            <person name="Ito T."/>
            <person name="Ito Y."/>
            <person name="Ito Y."/>
            <person name="Iwabuchi A."/>
            <person name="Kamiya K."/>
            <person name="Karasawa W."/>
            <person name="Kurita K."/>
            <person name="Katagiri S."/>
            <person name="Kikuta A."/>
            <person name="Kobayashi H."/>
            <person name="Kobayashi N."/>
            <person name="Machita K."/>
            <person name="Maehara T."/>
            <person name="Masukawa M."/>
            <person name="Mizubayashi T."/>
            <person name="Mukai Y."/>
            <person name="Nagasaki H."/>
            <person name="Nagata Y."/>
            <person name="Naito S."/>
            <person name="Nakashima M."/>
            <person name="Nakama Y."/>
            <person name="Nakamichi Y."/>
            <person name="Nakamura M."/>
            <person name="Meguro A."/>
            <person name="Negishi M."/>
            <person name="Ohta I."/>
            <person name="Ohta T."/>
            <person name="Okamoto M."/>
            <person name="Ono N."/>
            <person name="Saji S."/>
            <person name="Sakaguchi M."/>
            <person name="Sakai K."/>
            <person name="Shibata M."/>
            <person name="Shimokawa T."/>
            <person name="Song J."/>
            <person name="Takazaki Y."/>
            <person name="Terasawa K."/>
            <person name="Tsugane M."/>
            <person name="Tsuji K."/>
            <person name="Ueda S."/>
            <person name="Waki K."/>
            <person name="Yamagata H."/>
            <person name="Yamamoto M."/>
            <person name="Yamamoto S."/>
            <person name="Yamane H."/>
            <person name="Yoshiki S."/>
            <person name="Yoshihara R."/>
            <person name="Yukawa K."/>
            <person name="Zhong H."/>
            <person name="Yano M."/>
            <person name="Yuan Q."/>
            <person name="Ouyang S."/>
            <person name="Liu J."/>
            <person name="Jones K.M."/>
            <person name="Gansberger K."/>
            <person name="Moffat K."/>
            <person name="Hill J."/>
            <person name="Bera J."/>
            <person name="Fadrosh D."/>
            <person name="Jin S."/>
            <person name="Johri S."/>
            <person name="Kim M."/>
            <person name="Overton L."/>
            <person name="Reardon M."/>
            <person name="Tsitrin T."/>
            <person name="Vuong H."/>
            <person name="Weaver B."/>
            <person name="Ciecko A."/>
            <person name="Tallon L."/>
            <person name="Jackson J."/>
            <person name="Pai G."/>
            <person name="Aken S.V."/>
            <person name="Utterback T."/>
            <person name="Reidmuller S."/>
            <person name="Feldblyum T."/>
            <person name="Hsiao J."/>
            <person name="Zismann V."/>
            <person name="Iobst S."/>
            <person name="de Vazeille A.R."/>
            <person name="Buell C.R."/>
            <person name="Ying K."/>
            <person name="Li Y."/>
            <person name="Lu T."/>
            <person name="Huang Y."/>
            <person name="Zhao Q."/>
            <person name="Feng Q."/>
            <person name="Zhang L."/>
            <person name="Zhu J."/>
            <person name="Weng Q."/>
            <person name="Mu J."/>
            <person name="Lu Y."/>
            <person name="Fan D."/>
            <person name="Liu Y."/>
            <person name="Guan J."/>
            <person name="Zhang Y."/>
            <person name="Yu S."/>
            <person name="Liu X."/>
            <person name="Zhang Y."/>
            <person name="Hong G."/>
            <person name="Han B."/>
            <person name="Choisne N."/>
            <person name="Demange N."/>
            <person name="Orjeda G."/>
            <person name="Samain S."/>
            <person name="Cattolico L."/>
            <person name="Pelletier E."/>
            <person name="Couloux A."/>
            <person name="Segurens B."/>
            <person name="Wincker P."/>
            <person name="D'Hont A."/>
            <person name="Scarpelli C."/>
            <person name="Weissenbach J."/>
            <person name="Salanoubat M."/>
            <person name="Quetier F."/>
            <person name="Yu Y."/>
            <person name="Kim H.R."/>
            <person name="Rambo T."/>
            <person name="Currie J."/>
            <person name="Collura K."/>
            <person name="Luo M."/>
            <person name="Yang T."/>
            <person name="Ammiraju J.S.S."/>
            <person name="Engler F."/>
            <person name="Soderlund C."/>
            <person name="Wing R.A."/>
            <person name="Palmer L.E."/>
            <person name="de la Bastide M."/>
            <person name="Spiegel L."/>
            <person name="Nascimento L."/>
            <person name="Zutavern T."/>
            <person name="O'Shaughnessy A."/>
            <person name="Dike S."/>
            <person name="Dedhia N."/>
            <person name="Preston R."/>
            <person name="Balija V."/>
            <person name="McCombie W.R."/>
            <person name="Chow T."/>
            <person name="Chen H."/>
            <person name="Chung M."/>
            <person name="Chen C."/>
            <person name="Shaw J."/>
            <person name="Wu H."/>
            <person name="Hsiao K."/>
            <person name="Chao Y."/>
            <person name="Chu M."/>
            <person name="Cheng C."/>
            <person name="Hour A."/>
            <person name="Lee P."/>
            <person name="Lin S."/>
            <person name="Lin Y."/>
            <person name="Liou J."/>
            <person name="Liu S."/>
            <person name="Hsing Y."/>
            <person name="Raghuvanshi S."/>
            <person name="Mohanty A."/>
            <person name="Bharti A.K."/>
            <person name="Gaur A."/>
            <person name="Gupta V."/>
            <person name="Kumar D."/>
            <person name="Ravi V."/>
            <person name="Vij S."/>
            <person name="Kapur A."/>
            <person name="Khurana P."/>
            <person name="Khurana P."/>
            <person name="Khurana J.P."/>
            <person name="Tyagi A.K."/>
            <person name="Gaikwad K."/>
            <person name="Singh A."/>
            <person name="Dalal V."/>
            <person name="Srivastava S."/>
            <person name="Dixit A."/>
            <person name="Pal A.K."/>
            <person name="Ghazi I.A."/>
            <person name="Yadav M."/>
            <person name="Pandit A."/>
            <person name="Bhargava A."/>
            <person name="Sureshbabu K."/>
            <person name="Batra K."/>
            <person name="Sharma T.R."/>
            <person name="Mohapatra T."/>
            <person name="Singh N.K."/>
            <person name="Messing J."/>
            <person name="Nelson A.B."/>
            <person name="Fuks G."/>
            <person name="Kavchok S."/>
            <person name="Keizer G."/>
            <person name="Linton E."/>
            <person name="Llaca V."/>
            <person name="Song R."/>
            <person name="Tanyolac B."/>
            <person name="Young S."/>
            <person name="Ho-Il K."/>
            <person name="Hahn J.H."/>
            <person name="Sangsakoo G."/>
            <person name="Vanavichit A."/>
            <person name="de Mattos Luiz.A.T."/>
            <person name="Zimmer P.D."/>
            <person name="Malone G."/>
            <person name="Dellagostin O."/>
            <person name="de Oliveira A.C."/>
            <person name="Bevan M."/>
            <person name="Bancroft I."/>
            <person name="Minx P."/>
            <person name="Cordum H."/>
            <person name="Wilson R."/>
            <person name="Cheng Z."/>
            <person name="Jin W."/>
            <person name="Jiang J."/>
            <person name="Leong S.A."/>
            <person name="Iwama H."/>
            <person name="Gojobori T."/>
            <person name="Itoh T."/>
            <person name="Niimura Y."/>
            <person name="Fujii Y."/>
            <person name="Habara T."/>
            <person name="Sakai H."/>
            <person name="Sato Y."/>
            <person name="Wilson G."/>
            <person name="Kumar K."/>
            <person name="McCouch S."/>
            <person name="Juretic N."/>
            <person name="Hoen D."/>
            <person name="Wright S."/>
            <person name="Bruskiewich R."/>
            <person name="Bureau T."/>
            <person name="Miyao A."/>
            <person name="Hirochika H."/>
            <person name="Nishikawa T."/>
            <person name="Kadowaki K."/>
            <person name="Sugiura M."/>
            <person name="Burr B."/>
            <person name="Sasaki T."/>
        </authorList>
    </citation>
    <scope>NUCLEOTIDE SEQUENCE [LARGE SCALE GENOMIC DNA]</scope>
    <source>
        <strain evidence="3">cv. Nipponbare</strain>
    </source>
</reference>
<gene>
    <name evidence="2" type="ordered locus">Os06g0220600</name>
</gene>
<organism evidence="2 3">
    <name type="scientific">Oryza sativa subsp. japonica</name>
    <name type="common">Rice</name>
    <dbReference type="NCBI Taxonomy" id="39947"/>
    <lineage>
        <taxon>Eukaryota</taxon>
        <taxon>Viridiplantae</taxon>
        <taxon>Streptophyta</taxon>
        <taxon>Embryophyta</taxon>
        <taxon>Tracheophyta</taxon>
        <taxon>Spermatophyta</taxon>
        <taxon>Magnoliopsida</taxon>
        <taxon>Liliopsida</taxon>
        <taxon>Poales</taxon>
        <taxon>Poaceae</taxon>
        <taxon>BOP clade</taxon>
        <taxon>Oryzoideae</taxon>
        <taxon>Oryzeae</taxon>
        <taxon>Oryzinae</taxon>
        <taxon>Oryza</taxon>
        <taxon>Oryza sativa</taxon>
    </lineage>
</organism>
<dbReference type="AlphaFoldDB" id="Q0DDI8"/>
<dbReference type="EMBL" id="AP008212">
    <property type="protein sequence ID" value="BAF19085.1"/>
    <property type="molecule type" value="Genomic_DNA"/>
</dbReference>
<feature type="non-terminal residue" evidence="2">
    <location>
        <position position="1"/>
    </location>
</feature>
<evidence type="ECO:0000313" key="3">
    <source>
        <dbReference type="Proteomes" id="UP000000763"/>
    </source>
</evidence>
<evidence type="ECO:0000313" key="2">
    <source>
        <dbReference type="EMBL" id="BAF19085.1"/>
    </source>
</evidence>
<reference evidence="3" key="2">
    <citation type="journal article" date="2008" name="Nucleic Acids Res.">
        <title>The rice annotation project database (RAP-DB): 2008 update.</title>
        <authorList>
            <consortium name="The rice annotation project (RAP)"/>
        </authorList>
    </citation>
    <scope>GENOME REANNOTATION</scope>
    <source>
        <strain evidence="3">cv. Nipponbare</strain>
    </source>
</reference>
<evidence type="ECO:0000256" key="1">
    <source>
        <dbReference type="SAM" id="MobiDB-lite"/>
    </source>
</evidence>
<accession>Q0DDI8</accession>
<proteinExistence type="predicted"/>